<dbReference type="NCBIfam" id="NF005679">
    <property type="entry name" value="PRK07475.1"/>
    <property type="match status" value="1"/>
</dbReference>
<proteinExistence type="predicted"/>
<evidence type="ECO:0000313" key="1">
    <source>
        <dbReference type="EMBL" id="SHJ38817.1"/>
    </source>
</evidence>
<dbReference type="RefSeq" id="WP_073049856.1">
    <property type="nucleotide sequence ID" value="NZ_FQZL01000019.1"/>
</dbReference>
<dbReference type="AlphaFoldDB" id="A0A1M6IWL6"/>
<accession>A0A1M6IWL6</accession>
<sequence length="247" mass="27321">MKGINKGIAKGGKNYYGFPIGILMLHSQFPRIPGEMGNAYTWDFPVLYKAVKGASPEKVVTDLTPSLIEPFVNAAKELEAEGVRAITTNCGFLAMFHNEISSAVNVPVFSSTLMMIPMVYRMLKPGKKVGVLTVNSATLTDRHFDAVGALEIPKAIQGLQDEEEFTNMILEDRLEFDIDKAREEHVRCARKLVEENPDVGAIVLECTNMPPYAKDIQEATGLPVFDITTLVNMVHNALVKHPWKGIM</sequence>
<dbReference type="GO" id="GO:0047661">
    <property type="term" value="F:amino-acid racemase activity"/>
    <property type="evidence" value="ECO:0007669"/>
    <property type="project" value="InterPro"/>
</dbReference>
<dbReference type="InterPro" id="IPR015942">
    <property type="entry name" value="Asp/Glu/hydantoin_racemase"/>
</dbReference>
<dbReference type="InterPro" id="IPR001920">
    <property type="entry name" value="Asp/Glu_race"/>
</dbReference>
<protein>
    <submittedName>
        <fullName evidence="1">Aspartate/glutamate racemase</fullName>
    </submittedName>
</protein>
<dbReference type="Gene3D" id="3.40.50.1860">
    <property type="match status" value="1"/>
</dbReference>
<dbReference type="OrthoDB" id="1676875at2"/>
<dbReference type="EMBL" id="FQZL01000019">
    <property type="protein sequence ID" value="SHJ38817.1"/>
    <property type="molecule type" value="Genomic_DNA"/>
</dbReference>
<dbReference type="Proteomes" id="UP000184052">
    <property type="component" value="Unassembled WGS sequence"/>
</dbReference>
<gene>
    <name evidence="1" type="ORF">SAMN02745751_02434</name>
</gene>
<organism evidence="1 2">
    <name type="scientific">Dethiosulfatibacter aminovorans DSM 17477</name>
    <dbReference type="NCBI Taxonomy" id="1121476"/>
    <lineage>
        <taxon>Bacteria</taxon>
        <taxon>Bacillati</taxon>
        <taxon>Bacillota</taxon>
        <taxon>Tissierellia</taxon>
        <taxon>Dethiosulfatibacter</taxon>
    </lineage>
</organism>
<keyword evidence="2" id="KW-1185">Reference proteome</keyword>
<evidence type="ECO:0000313" key="2">
    <source>
        <dbReference type="Proteomes" id="UP000184052"/>
    </source>
</evidence>
<reference evidence="1 2" key="1">
    <citation type="submission" date="2016-11" db="EMBL/GenBank/DDBJ databases">
        <authorList>
            <person name="Jaros S."/>
            <person name="Januszkiewicz K."/>
            <person name="Wedrychowicz H."/>
        </authorList>
    </citation>
    <scope>NUCLEOTIDE SEQUENCE [LARGE SCALE GENOMIC DNA]</scope>
    <source>
        <strain evidence="1 2">DSM 17477</strain>
    </source>
</reference>
<dbReference type="Pfam" id="PF01177">
    <property type="entry name" value="Asp_Glu_race"/>
    <property type="match status" value="1"/>
</dbReference>
<name>A0A1M6IWL6_9FIRM</name>
<dbReference type="STRING" id="1121476.SAMN02745751_02434"/>